<dbReference type="AlphaFoldDB" id="A0A8I2APC4"/>
<dbReference type="SMART" id="SM00471">
    <property type="entry name" value="HDc"/>
    <property type="match status" value="1"/>
</dbReference>
<accession>A0A8I2APC4</accession>
<dbReference type="InterPro" id="IPR027432">
    <property type="entry name" value="dGTP_triphosphohydrolase_C"/>
</dbReference>
<dbReference type="Gene3D" id="1.10.3210.10">
    <property type="entry name" value="Hypothetical protein af1432"/>
    <property type="match status" value="1"/>
</dbReference>
<dbReference type="InterPro" id="IPR050135">
    <property type="entry name" value="dGTPase-like"/>
</dbReference>
<proteinExistence type="predicted"/>
<feature type="domain" description="HD" evidence="2">
    <location>
        <begin position="62"/>
        <end position="253"/>
    </location>
</feature>
<dbReference type="EMBL" id="JAGKLY010000002">
    <property type="protein sequence ID" value="MBQ0268166.1"/>
    <property type="molecule type" value="Genomic_DNA"/>
</dbReference>
<dbReference type="InterPro" id="IPR006674">
    <property type="entry name" value="HD_domain"/>
</dbReference>
<dbReference type="SUPFAM" id="SSF109604">
    <property type="entry name" value="HD-domain/PDEase-like"/>
    <property type="match status" value="1"/>
</dbReference>
<keyword evidence="1 3" id="KW-0378">Hydrolase</keyword>
<reference evidence="3" key="1">
    <citation type="submission" date="2021-03" db="EMBL/GenBank/DDBJ databases">
        <authorList>
            <person name="Stanton E."/>
        </authorList>
    </citation>
    <scope>NUCLEOTIDE SEQUENCE</scope>
    <source>
        <strain evidence="3">2020EL-00113</strain>
    </source>
</reference>
<dbReference type="GO" id="GO:0006203">
    <property type="term" value="P:dGTP catabolic process"/>
    <property type="evidence" value="ECO:0007669"/>
    <property type="project" value="TreeGrafter"/>
</dbReference>
<evidence type="ECO:0000256" key="1">
    <source>
        <dbReference type="ARBA" id="ARBA00022801"/>
    </source>
</evidence>
<dbReference type="Gene3D" id="1.10.3410.10">
    <property type="entry name" value="putative deoxyguanosinetriphosphate triphosphohydrolase like domain"/>
    <property type="match status" value="1"/>
</dbReference>
<dbReference type="Gene3D" id="1.10.3550.10">
    <property type="entry name" value="eoxyguanosinetriphosphate triphosphohydrolase domain-like"/>
    <property type="match status" value="1"/>
</dbReference>
<dbReference type="Proteomes" id="UP000674270">
    <property type="component" value="Unassembled WGS sequence"/>
</dbReference>
<dbReference type="InterPro" id="IPR003607">
    <property type="entry name" value="HD/PDEase_dom"/>
</dbReference>
<evidence type="ECO:0000313" key="4">
    <source>
        <dbReference type="Proteomes" id="UP000674270"/>
    </source>
</evidence>
<dbReference type="RefSeq" id="WP_210848274.1">
    <property type="nucleotide sequence ID" value="NZ_JAGKLY010000002.1"/>
</dbReference>
<organism evidence="3 4">
    <name type="scientific">Providencia huaxiensis</name>
    <dbReference type="NCBI Taxonomy" id="2027290"/>
    <lineage>
        <taxon>Bacteria</taxon>
        <taxon>Pseudomonadati</taxon>
        <taxon>Pseudomonadota</taxon>
        <taxon>Gammaproteobacteria</taxon>
        <taxon>Enterobacterales</taxon>
        <taxon>Morganellaceae</taxon>
        <taxon>Providencia</taxon>
    </lineage>
</organism>
<sequence length="488" mass="56157">MDWKKLLSSNRLRSSISSFNLEDDRNQYESDLGRVIFSPALRRMHDKTQVFPLNTNDNIHTRLTHSMEVMSVGYSLGIGACNNKKIQDKISSISDDFNKNIYRIIPVILKSSCLLHDIGNPPFGHFGETVIQNYFRKLFADNIFEELSIEQKNDFIHFDGNAQGFRVITKLQALDDLYGLNLTFSTLASYLKYPNSDHPNKEKIESKKTGVFHSEKKYLEEIYHHCGLMDKYKKPLRHPLSYLMEAADSICYSVIDIEDAFNKGIITLNNILQHFEKGTQETENNESLALMTEVTLKIKNTIEKNCTENKKIVEIRTYLIGIFVEKSLENFIHNLDRIEMGKYNKELIEDGKLTELTKILQSIACNIIFPYREIVSLELAGDAVLKGLFDYYIGLLFYKPTGFGNDKKAIRKMQEKYASKAESMISSSLVNVVKKEHIEESKQKIDISDLHIVDLSTYFKLKLIVDFVSGMTDLFAINHYQKLSGQKI</sequence>
<name>A0A8I2APC4_9GAMM</name>
<gene>
    <name evidence="3" type="primary">dgt</name>
    <name evidence="3" type="ORF">J7T18_07600</name>
</gene>
<dbReference type="PROSITE" id="PS51831">
    <property type="entry name" value="HD"/>
    <property type="match status" value="1"/>
</dbReference>
<dbReference type="PANTHER" id="PTHR11373">
    <property type="entry name" value="DEOXYNUCLEOSIDE TRIPHOSPHATE TRIPHOSPHOHYDROLASE"/>
    <property type="match status" value="1"/>
</dbReference>
<dbReference type="GO" id="GO:0008832">
    <property type="term" value="F:dGTPase activity"/>
    <property type="evidence" value="ECO:0007669"/>
    <property type="project" value="TreeGrafter"/>
</dbReference>
<dbReference type="PANTHER" id="PTHR11373:SF32">
    <property type="entry name" value="DEOXYGUANOSINETRIPHOSPHATE TRIPHOSPHOHYDROLASE"/>
    <property type="match status" value="1"/>
</dbReference>
<dbReference type="NCBIfam" id="TIGR01353">
    <property type="entry name" value="dGTP_triPase"/>
    <property type="match status" value="1"/>
</dbReference>
<dbReference type="InterPro" id="IPR023293">
    <property type="entry name" value="dGTP_triP_hydro_central_sf"/>
</dbReference>
<evidence type="ECO:0000259" key="2">
    <source>
        <dbReference type="PROSITE" id="PS51831"/>
    </source>
</evidence>
<dbReference type="InterPro" id="IPR006261">
    <property type="entry name" value="dGTPase"/>
</dbReference>
<protein>
    <submittedName>
        <fullName evidence="3">DNTP triphosphohydrolase</fullName>
    </submittedName>
</protein>
<comment type="caution">
    <text evidence="3">The sequence shown here is derived from an EMBL/GenBank/DDBJ whole genome shotgun (WGS) entry which is preliminary data.</text>
</comment>
<evidence type="ECO:0000313" key="3">
    <source>
        <dbReference type="EMBL" id="MBQ0268166.1"/>
    </source>
</evidence>